<dbReference type="InterPro" id="IPR045063">
    <property type="entry name" value="Dynamin_N"/>
</dbReference>
<proteinExistence type="inferred from homology"/>
<organism evidence="5 6">
    <name type="scientific">Folsomia candida</name>
    <name type="common">Springtail</name>
    <dbReference type="NCBI Taxonomy" id="158441"/>
    <lineage>
        <taxon>Eukaryota</taxon>
        <taxon>Metazoa</taxon>
        <taxon>Ecdysozoa</taxon>
        <taxon>Arthropoda</taxon>
        <taxon>Hexapoda</taxon>
        <taxon>Collembola</taxon>
        <taxon>Entomobryomorpha</taxon>
        <taxon>Isotomoidea</taxon>
        <taxon>Isotomidae</taxon>
        <taxon>Proisotominae</taxon>
        <taxon>Folsomia</taxon>
    </lineage>
</organism>
<dbReference type="GO" id="GO:0003924">
    <property type="term" value="F:GTPase activity"/>
    <property type="evidence" value="ECO:0007669"/>
    <property type="project" value="InterPro"/>
</dbReference>
<dbReference type="InterPro" id="IPR000375">
    <property type="entry name" value="Dynamin_stalk"/>
</dbReference>
<dbReference type="Pfam" id="PF00350">
    <property type="entry name" value="Dynamin_N"/>
    <property type="match status" value="1"/>
</dbReference>
<dbReference type="Pfam" id="PF01031">
    <property type="entry name" value="Dynamin_M"/>
    <property type="match status" value="1"/>
</dbReference>
<sequence>MEDLIPLINKLQSVFKTTGMEEIKLPQIVVVGAQSSGKSSVLESLVKKSFLPRGTGIVTRCPIILQLNQIKEASKKGKHDSKGPDEWCRFSKTPEKTYTDFDEVRHAIEDLQVEMAGDKKGISMEPIILEVFFPNVIDLTVVNLPGIVKIALDGQPWDIEEQVHNLITNYINNESAIILAVSAANADIATSESIKIANKVDPNGNRTIAVVTKLDLMDKGTDAANVLTGEIIKVKLGIIGVINRSQQDINNNTSMEEALRKEEEILRKTYPQIHGIGSPYLAKRLNQILTDHIHQNLPALIRRIAQLSEKCESDLHCLGREISTDAKDCSWLIMETTLQFVKNFREIVHFRPIDVLDDEADLFAVSVNGSFKKLREEIVTDEKSIDTLQIMKALKNTQNFEGFASIEQVFKTIVKKQIMLMASPAIHCAQEVHDLLSLTANKCFEDPRLKYLNRMIKGVVDDLLDDQLKHTITGINDPDPKKDELEIAADGLINKALNSSASIVTAFPLITEHSVTQLNDHRVLYVHKLIMKYLEVVKRELSDYVPKYLMFQLADQTINKISEAIKMATIGKESHLVSEPEEIQLQRKHKQELLKLIITIWRVRDYLVVGYVVYYFIKWFSHSETAHTATSQICDNEILLRKSIVTCSTEVVQHHSLTQDKLKCSTIWKSNNGIKNVNTLIHRQRVIWNSNYHDNNTKNPVRSKIKNTRIPTNAEFPTNTPNHENQDTLSIPEIFLGPKTFISIPQKQHLTIAVDATPRTIGGYCVNFFDSKINFYSVPSNEMPWVLRDQSVLGSPAEFEMKNLLCALLLWCPVVLKYKNVVVYTDNTAILGHCVYSSRVHDFVRHLQDCKGVSIVNSGSMYVNSKDNKKQFLKFIQPADHLSRNRVAKFVDAIHEIHGPSFKYDEMYCIEEEIFEKVNQDVINWTRNACRTCGFALKKTGSFMQANS</sequence>
<evidence type="ECO:0000259" key="4">
    <source>
        <dbReference type="PROSITE" id="PS51718"/>
    </source>
</evidence>
<name>A0A226ENM6_FOLCA</name>
<accession>A0A226ENM6</accession>
<dbReference type="InterPro" id="IPR003130">
    <property type="entry name" value="GED"/>
</dbReference>
<comment type="caution">
    <text evidence="5">The sequence shown here is derived from an EMBL/GenBank/DDBJ whole genome shotgun (WGS) entry which is preliminary data.</text>
</comment>
<dbReference type="PANTHER" id="PTHR11566">
    <property type="entry name" value="DYNAMIN"/>
    <property type="match status" value="1"/>
</dbReference>
<dbReference type="GO" id="GO:0008017">
    <property type="term" value="F:microtubule binding"/>
    <property type="evidence" value="ECO:0007669"/>
    <property type="project" value="TreeGrafter"/>
</dbReference>
<dbReference type="SMART" id="SM00053">
    <property type="entry name" value="DYNc"/>
    <property type="match status" value="1"/>
</dbReference>
<keyword evidence="1 3" id="KW-0547">Nucleotide-binding</keyword>
<dbReference type="GO" id="GO:0016020">
    <property type="term" value="C:membrane"/>
    <property type="evidence" value="ECO:0007669"/>
    <property type="project" value="TreeGrafter"/>
</dbReference>
<reference evidence="5 6" key="1">
    <citation type="submission" date="2015-12" db="EMBL/GenBank/DDBJ databases">
        <title>The genome of Folsomia candida.</title>
        <authorList>
            <person name="Faddeeva A."/>
            <person name="Derks M.F."/>
            <person name="Anvar Y."/>
            <person name="Smit S."/>
            <person name="Van Straalen N."/>
            <person name="Roelofs D."/>
        </authorList>
    </citation>
    <scope>NUCLEOTIDE SEQUENCE [LARGE SCALE GENOMIC DNA]</scope>
    <source>
        <strain evidence="5 6">VU population</strain>
        <tissue evidence="5">Whole body</tissue>
    </source>
</reference>
<feature type="domain" description="Dynamin-type G" evidence="4">
    <location>
        <begin position="22"/>
        <end position="298"/>
    </location>
</feature>
<dbReference type="GO" id="GO:0005525">
    <property type="term" value="F:GTP binding"/>
    <property type="evidence" value="ECO:0007669"/>
    <property type="project" value="UniProtKB-KW"/>
</dbReference>
<evidence type="ECO:0000256" key="3">
    <source>
        <dbReference type="RuleBase" id="RU003932"/>
    </source>
</evidence>
<dbReference type="InterPro" id="IPR027417">
    <property type="entry name" value="P-loop_NTPase"/>
</dbReference>
<keyword evidence="6" id="KW-1185">Reference proteome</keyword>
<dbReference type="PRINTS" id="PR00195">
    <property type="entry name" value="DYNAMIN"/>
</dbReference>
<dbReference type="InterPro" id="IPR022812">
    <property type="entry name" value="Dynamin"/>
</dbReference>
<gene>
    <name evidence="5" type="ORF">Fcan01_06874</name>
</gene>
<dbReference type="Proteomes" id="UP000198287">
    <property type="component" value="Unassembled WGS sequence"/>
</dbReference>
<dbReference type="OrthoDB" id="5061070at2759"/>
<dbReference type="GO" id="GO:0005874">
    <property type="term" value="C:microtubule"/>
    <property type="evidence" value="ECO:0007669"/>
    <property type="project" value="TreeGrafter"/>
</dbReference>
<evidence type="ECO:0000313" key="5">
    <source>
        <dbReference type="EMBL" id="OXA58401.1"/>
    </source>
</evidence>
<dbReference type="InterPro" id="IPR030381">
    <property type="entry name" value="G_DYNAMIN_dom"/>
</dbReference>
<dbReference type="STRING" id="158441.A0A226ENM6"/>
<protein>
    <submittedName>
        <fullName evidence="5">Dynamin-1-like protein</fullName>
    </submittedName>
</protein>
<keyword evidence="2 3" id="KW-0342">GTP-binding</keyword>
<dbReference type="InterPro" id="IPR019762">
    <property type="entry name" value="Dynamin_GTPase_CS"/>
</dbReference>
<comment type="similarity">
    <text evidence="3">Belongs to the TRAFAC class dynamin-like GTPase superfamily. Dynamin/Fzo/YdjA family.</text>
</comment>
<dbReference type="Gene3D" id="1.20.120.1240">
    <property type="entry name" value="Dynamin, middle domain"/>
    <property type="match status" value="1"/>
</dbReference>
<evidence type="ECO:0000256" key="1">
    <source>
        <dbReference type="ARBA" id="ARBA00022741"/>
    </source>
</evidence>
<dbReference type="Gene3D" id="3.40.50.300">
    <property type="entry name" value="P-loop containing nucleotide triphosphate hydrolases"/>
    <property type="match status" value="1"/>
</dbReference>
<evidence type="ECO:0000256" key="2">
    <source>
        <dbReference type="ARBA" id="ARBA00023134"/>
    </source>
</evidence>
<dbReference type="EMBL" id="LNIX01000003">
    <property type="protein sequence ID" value="OXA58401.1"/>
    <property type="molecule type" value="Genomic_DNA"/>
</dbReference>
<dbReference type="InterPro" id="IPR001401">
    <property type="entry name" value="Dynamin_GTPase"/>
</dbReference>
<dbReference type="Pfam" id="PF02212">
    <property type="entry name" value="GED"/>
    <property type="match status" value="1"/>
</dbReference>
<dbReference type="CDD" id="cd08771">
    <property type="entry name" value="DLP_1"/>
    <property type="match status" value="1"/>
</dbReference>
<dbReference type="PROSITE" id="PS00410">
    <property type="entry name" value="G_DYNAMIN_1"/>
    <property type="match status" value="1"/>
</dbReference>
<dbReference type="SUPFAM" id="SSF52540">
    <property type="entry name" value="P-loop containing nucleoside triphosphate hydrolases"/>
    <property type="match status" value="1"/>
</dbReference>
<dbReference type="AlphaFoldDB" id="A0A226ENM6"/>
<evidence type="ECO:0000313" key="6">
    <source>
        <dbReference type="Proteomes" id="UP000198287"/>
    </source>
</evidence>
<dbReference type="GO" id="GO:0005737">
    <property type="term" value="C:cytoplasm"/>
    <property type="evidence" value="ECO:0007669"/>
    <property type="project" value="TreeGrafter"/>
</dbReference>
<dbReference type="PROSITE" id="PS51718">
    <property type="entry name" value="G_DYNAMIN_2"/>
    <property type="match status" value="1"/>
</dbReference>